<dbReference type="RefSeq" id="WP_123747592.1">
    <property type="nucleotide sequence ID" value="NZ_RJKM01000001.1"/>
</dbReference>
<dbReference type="Gene3D" id="1.10.10.1320">
    <property type="entry name" value="Anti-sigma factor, zinc-finger domain"/>
    <property type="match status" value="1"/>
</dbReference>
<name>A0A3N1HK55_9PSEU</name>
<evidence type="ECO:0000256" key="5">
    <source>
        <dbReference type="ARBA" id="ARBA00022989"/>
    </source>
</evidence>
<dbReference type="Pfam" id="PF10099">
    <property type="entry name" value="RskA_C"/>
    <property type="match status" value="1"/>
</dbReference>
<comment type="subcellular location">
    <subcellularLocation>
        <location evidence="2">Cell membrane</location>
    </subcellularLocation>
    <subcellularLocation>
        <location evidence="1">Membrane</location>
        <topology evidence="1">Single-pass membrane protein</topology>
    </subcellularLocation>
</comment>
<evidence type="ECO:0000259" key="12">
    <source>
        <dbReference type="Pfam" id="PF13490"/>
    </source>
</evidence>
<evidence type="ECO:0000256" key="3">
    <source>
        <dbReference type="ARBA" id="ARBA00022475"/>
    </source>
</evidence>
<keyword evidence="8" id="KW-0804">Transcription</keyword>
<evidence type="ECO:0000256" key="7">
    <source>
        <dbReference type="ARBA" id="ARBA00023136"/>
    </source>
</evidence>
<protein>
    <recommendedName>
        <fullName evidence="10">Regulator of SigK</fullName>
    </recommendedName>
    <alternativeName>
        <fullName evidence="9">Sigma-K anti-sigma factor RskA</fullName>
    </alternativeName>
</protein>
<sequence length="270" mass="28031">MTEDTTRAEAHTLIGAYVLDAVSDTERRLFEEHLASCSNCAQDTAELLETTALLAASAAVEPPAHLRERVLVAVADTRQLPPETETGVRVPVRTGTEPPRVEPGRGTPGRVVWLRRAATLAAAAGIAVAVTLGVQAVDTNRRLEQDLQALEQVNADSSRMAELLSAPDAKLVRGDVTGGGTGTVVASSAKGQVLFLGQGLARLPEDRTYQLWLIGAGGPRPAGLLTSSAGSAEPLLASGFTGREAVGLTVEPRGGSPQPTTPTVVVLPLV</sequence>
<keyword evidence="6" id="KW-0805">Transcription regulation</keyword>
<feature type="domain" description="Anti-sigma K factor RskA C-terminal" evidence="11">
    <location>
        <begin position="121"/>
        <end position="263"/>
    </location>
</feature>
<evidence type="ECO:0000259" key="11">
    <source>
        <dbReference type="Pfam" id="PF10099"/>
    </source>
</evidence>
<dbReference type="GO" id="GO:0016989">
    <property type="term" value="F:sigma factor antagonist activity"/>
    <property type="evidence" value="ECO:0007669"/>
    <property type="project" value="TreeGrafter"/>
</dbReference>
<keyword evidence="5" id="KW-1133">Transmembrane helix</keyword>
<dbReference type="GO" id="GO:0005886">
    <property type="term" value="C:plasma membrane"/>
    <property type="evidence" value="ECO:0007669"/>
    <property type="project" value="UniProtKB-SubCell"/>
</dbReference>
<evidence type="ECO:0000256" key="10">
    <source>
        <dbReference type="ARBA" id="ARBA00030803"/>
    </source>
</evidence>
<evidence type="ECO:0000256" key="8">
    <source>
        <dbReference type="ARBA" id="ARBA00023163"/>
    </source>
</evidence>
<dbReference type="InterPro" id="IPR018764">
    <property type="entry name" value="RskA_C"/>
</dbReference>
<evidence type="ECO:0000256" key="2">
    <source>
        <dbReference type="ARBA" id="ARBA00004236"/>
    </source>
</evidence>
<dbReference type="PANTHER" id="PTHR37461">
    <property type="entry name" value="ANTI-SIGMA-K FACTOR RSKA"/>
    <property type="match status" value="1"/>
</dbReference>
<keyword evidence="3" id="KW-1003">Cell membrane</keyword>
<gene>
    <name evidence="13" type="ORF">EDD40_8200</name>
</gene>
<organism evidence="13 14">
    <name type="scientific">Saccharothrix texasensis</name>
    <dbReference type="NCBI Taxonomy" id="103734"/>
    <lineage>
        <taxon>Bacteria</taxon>
        <taxon>Bacillati</taxon>
        <taxon>Actinomycetota</taxon>
        <taxon>Actinomycetes</taxon>
        <taxon>Pseudonocardiales</taxon>
        <taxon>Pseudonocardiaceae</taxon>
        <taxon>Saccharothrix</taxon>
    </lineage>
</organism>
<dbReference type="InterPro" id="IPR027383">
    <property type="entry name" value="Znf_put"/>
</dbReference>
<evidence type="ECO:0000313" key="14">
    <source>
        <dbReference type="Proteomes" id="UP000268727"/>
    </source>
</evidence>
<dbReference type="GO" id="GO:0006417">
    <property type="term" value="P:regulation of translation"/>
    <property type="evidence" value="ECO:0007669"/>
    <property type="project" value="TreeGrafter"/>
</dbReference>
<dbReference type="Proteomes" id="UP000268727">
    <property type="component" value="Unassembled WGS sequence"/>
</dbReference>
<evidence type="ECO:0000256" key="1">
    <source>
        <dbReference type="ARBA" id="ARBA00004167"/>
    </source>
</evidence>
<keyword evidence="4" id="KW-0812">Transmembrane</keyword>
<reference evidence="13 14" key="1">
    <citation type="submission" date="2018-11" db="EMBL/GenBank/DDBJ databases">
        <title>Sequencing the genomes of 1000 actinobacteria strains.</title>
        <authorList>
            <person name="Klenk H.-P."/>
        </authorList>
    </citation>
    <scope>NUCLEOTIDE SEQUENCE [LARGE SCALE GENOMIC DNA]</scope>
    <source>
        <strain evidence="13 14">DSM 44231</strain>
    </source>
</reference>
<dbReference type="EMBL" id="RJKM01000001">
    <property type="protein sequence ID" value="ROP42692.1"/>
    <property type="molecule type" value="Genomic_DNA"/>
</dbReference>
<evidence type="ECO:0000256" key="9">
    <source>
        <dbReference type="ARBA" id="ARBA00029829"/>
    </source>
</evidence>
<dbReference type="OrthoDB" id="153510at2"/>
<comment type="caution">
    <text evidence="13">The sequence shown here is derived from an EMBL/GenBank/DDBJ whole genome shotgun (WGS) entry which is preliminary data.</text>
</comment>
<dbReference type="PANTHER" id="PTHR37461:SF1">
    <property type="entry name" value="ANTI-SIGMA-K FACTOR RSKA"/>
    <property type="match status" value="1"/>
</dbReference>
<dbReference type="Pfam" id="PF13490">
    <property type="entry name" value="zf-HC2"/>
    <property type="match status" value="1"/>
</dbReference>
<accession>A0A3N1HK55</accession>
<evidence type="ECO:0000313" key="13">
    <source>
        <dbReference type="EMBL" id="ROP42692.1"/>
    </source>
</evidence>
<evidence type="ECO:0000256" key="6">
    <source>
        <dbReference type="ARBA" id="ARBA00023015"/>
    </source>
</evidence>
<evidence type="ECO:0000256" key="4">
    <source>
        <dbReference type="ARBA" id="ARBA00022692"/>
    </source>
</evidence>
<keyword evidence="7" id="KW-0472">Membrane</keyword>
<keyword evidence="14" id="KW-1185">Reference proteome</keyword>
<dbReference type="InterPro" id="IPR051474">
    <property type="entry name" value="Anti-sigma-K/W_factor"/>
</dbReference>
<proteinExistence type="predicted"/>
<dbReference type="InterPro" id="IPR041916">
    <property type="entry name" value="Anti_sigma_zinc_sf"/>
</dbReference>
<feature type="domain" description="Putative zinc-finger" evidence="12">
    <location>
        <begin position="9"/>
        <end position="41"/>
    </location>
</feature>
<dbReference type="AlphaFoldDB" id="A0A3N1HK55"/>